<dbReference type="KEGG" id="saci:Sinac_4215"/>
<feature type="compositionally biased region" description="Basic and acidic residues" evidence="1">
    <location>
        <begin position="12"/>
        <end position="28"/>
    </location>
</feature>
<dbReference type="STRING" id="886293.Sinac_4215"/>
<dbReference type="RefSeq" id="WP_015247547.1">
    <property type="nucleotide sequence ID" value="NC_019892.1"/>
</dbReference>
<evidence type="ECO:0000313" key="3">
    <source>
        <dbReference type="Proteomes" id="UP000010798"/>
    </source>
</evidence>
<gene>
    <name evidence="2" type="ordered locus">Sinac_4215</name>
</gene>
<sequence length="87" mass="9462">MIDPLSLPPVTEQDREPAAGVHEAEPHRPRQTADLVTCPKPAGSPHCLRRVCCEGTCQADEPRPHRPNAETLALAWEAFDAEGQVVS</sequence>
<dbReference type="HOGENOM" id="CLU_2481609_0_0_0"/>
<evidence type="ECO:0000256" key="1">
    <source>
        <dbReference type="SAM" id="MobiDB-lite"/>
    </source>
</evidence>
<keyword evidence="3" id="KW-1185">Reference proteome</keyword>
<organism evidence="2 3">
    <name type="scientific">Singulisphaera acidiphila (strain ATCC BAA-1392 / DSM 18658 / VKM B-2454 / MOB10)</name>
    <dbReference type="NCBI Taxonomy" id="886293"/>
    <lineage>
        <taxon>Bacteria</taxon>
        <taxon>Pseudomonadati</taxon>
        <taxon>Planctomycetota</taxon>
        <taxon>Planctomycetia</taxon>
        <taxon>Isosphaerales</taxon>
        <taxon>Isosphaeraceae</taxon>
        <taxon>Singulisphaera</taxon>
    </lineage>
</organism>
<evidence type="ECO:0000313" key="2">
    <source>
        <dbReference type="EMBL" id="AGA28419.1"/>
    </source>
</evidence>
<dbReference type="AlphaFoldDB" id="L0DGC5"/>
<proteinExistence type="predicted"/>
<protein>
    <submittedName>
        <fullName evidence="2">Uncharacterized protein</fullName>
    </submittedName>
</protein>
<accession>L0DGC5</accession>
<name>L0DGC5_SINAD</name>
<dbReference type="EMBL" id="CP003364">
    <property type="protein sequence ID" value="AGA28419.1"/>
    <property type="molecule type" value="Genomic_DNA"/>
</dbReference>
<feature type="region of interest" description="Disordered" evidence="1">
    <location>
        <begin position="1"/>
        <end position="36"/>
    </location>
</feature>
<dbReference type="Proteomes" id="UP000010798">
    <property type="component" value="Chromosome"/>
</dbReference>
<reference evidence="2 3" key="1">
    <citation type="submission" date="2012-02" db="EMBL/GenBank/DDBJ databases">
        <title>Complete sequence of chromosome of Singulisphaera acidiphila DSM 18658.</title>
        <authorList>
            <consortium name="US DOE Joint Genome Institute (JGI-PGF)"/>
            <person name="Lucas S."/>
            <person name="Copeland A."/>
            <person name="Lapidus A."/>
            <person name="Glavina del Rio T."/>
            <person name="Dalin E."/>
            <person name="Tice H."/>
            <person name="Bruce D."/>
            <person name="Goodwin L."/>
            <person name="Pitluck S."/>
            <person name="Peters L."/>
            <person name="Ovchinnikova G."/>
            <person name="Chertkov O."/>
            <person name="Kyrpides N."/>
            <person name="Mavromatis K."/>
            <person name="Ivanova N."/>
            <person name="Brettin T."/>
            <person name="Detter J.C."/>
            <person name="Han C."/>
            <person name="Larimer F."/>
            <person name="Land M."/>
            <person name="Hauser L."/>
            <person name="Markowitz V."/>
            <person name="Cheng J.-F."/>
            <person name="Hugenholtz P."/>
            <person name="Woyke T."/>
            <person name="Wu D."/>
            <person name="Tindall B."/>
            <person name="Pomrenke H."/>
            <person name="Brambilla E."/>
            <person name="Klenk H.-P."/>
            <person name="Eisen J.A."/>
        </authorList>
    </citation>
    <scope>NUCLEOTIDE SEQUENCE [LARGE SCALE GENOMIC DNA]</scope>
    <source>
        <strain evidence="3">ATCC BAA-1392 / DSM 18658 / VKM B-2454 / MOB10</strain>
    </source>
</reference>